<name>A0AAJ6YNF5_9HYME</name>
<dbReference type="InterPro" id="IPR012916">
    <property type="entry name" value="RED_N"/>
</dbReference>
<dbReference type="InterPro" id="IPR039896">
    <property type="entry name" value="Red-like"/>
</dbReference>
<sequence>MPEEEDISASSRMTNDDFRKLLMTPRASVPSTTPASVPGTVRDASAKTAQTPIIGGSNRAELRRKKKSFYAKLKKQEDDKMAELAEKYRDRARERRDGTNQDTVEDPITNASAYRAVAPDLKSGLDAAERRRQMIQQSKFLGGDMEHTHLVKGLDYALLQKVRSEIEAKEYEQEQEMEKLVKPKEKIKEKKEIEKKDDEMPFKTKIARNIHKTITIMKSKIIERNELFTPGRMAYVIELDDENAEVDIPTTLIRSKADVPTIENTPTLTTNDIVINKLAQILSYLRQGNRHGKKGKKNKDGRPRVEDFNDMELAPQRTIQDDSIYGDIGDYVPTLTKSEPNQLKPKKKEPYFDKPLPDITEKDNAPRLPSSSGIQPAVVAVAKVAAISDAMQRKGALLDKLAAEPEGYAECYPGLDEMQDAIDDSDDEVDYTKMDLGNKKGPIGRWDFDTPEEYSEYMNNKEALPKAAFQYGVKMADGRRTRKYNKEKNEKAELDREWQKIQNIMNKRKPISNDGAPEFKIPRY</sequence>
<keyword evidence="8" id="KW-1185">Reference proteome</keyword>
<feature type="domain" description="Protein RED C-terminal" evidence="6">
    <location>
        <begin position="408"/>
        <end position="514"/>
    </location>
</feature>
<dbReference type="InterPro" id="IPR012492">
    <property type="entry name" value="RED_C"/>
</dbReference>
<dbReference type="AlphaFoldDB" id="A0AAJ6YNF5"/>
<comment type="subcellular location">
    <subcellularLocation>
        <location evidence="1">Nucleus</location>
    </subcellularLocation>
</comment>
<dbReference type="Pfam" id="PF07808">
    <property type="entry name" value="RED_N"/>
    <property type="match status" value="1"/>
</dbReference>
<reference evidence="9" key="1">
    <citation type="submission" date="2025-08" db="UniProtKB">
        <authorList>
            <consortium name="RefSeq"/>
        </authorList>
    </citation>
    <scope>IDENTIFICATION</scope>
</reference>
<evidence type="ECO:0000313" key="8">
    <source>
        <dbReference type="Proteomes" id="UP000695007"/>
    </source>
</evidence>
<evidence type="ECO:0000256" key="1">
    <source>
        <dbReference type="ARBA" id="ARBA00004123"/>
    </source>
</evidence>
<dbReference type="Proteomes" id="UP000695007">
    <property type="component" value="Unplaced"/>
</dbReference>
<feature type="domain" description="RED-like N-terminal" evidence="7">
    <location>
        <begin position="65"/>
        <end position="298"/>
    </location>
</feature>
<comment type="similarity">
    <text evidence="2">Belongs to the RED family.</text>
</comment>
<keyword evidence="3" id="KW-0677">Repeat</keyword>
<dbReference type="PANTHER" id="PTHR12765">
    <property type="entry name" value="RED PROTEIN IK FACTOR CYTOKINE IK"/>
    <property type="match status" value="1"/>
</dbReference>
<feature type="region of interest" description="Disordered" evidence="5">
    <location>
        <begin position="335"/>
        <end position="357"/>
    </location>
</feature>
<evidence type="ECO:0000256" key="5">
    <source>
        <dbReference type="SAM" id="MobiDB-lite"/>
    </source>
</evidence>
<accession>A0AAJ6YNF5</accession>
<gene>
    <name evidence="9" type="primary">LOC105364942</name>
</gene>
<keyword evidence="4" id="KW-0539">Nucleus</keyword>
<feature type="region of interest" description="Disordered" evidence="5">
    <location>
        <begin position="24"/>
        <end position="58"/>
    </location>
</feature>
<dbReference type="CTD" id="41091"/>
<dbReference type="GeneID" id="105364942"/>
<dbReference type="Pfam" id="PF07807">
    <property type="entry name" value="RED_C"/>
    <property type="match status" value="1"/>
</dbReference>
<organism evidence="8 9">
    <name type="scientific">Ceratosolen solmsi marchali</name>
    <dbReference type="NCBI Taxonomy" id="326594"/>
    <lineage>
        <taxon>Eukaryota</taxon>
        <taxon>Metazoa</taxon>
        <taxon>Ecdysozoa</taxon>
        <taxon>Arthropoda</taxon>
        <taxon>Hexapoda</taxon>
        <taxon>Insecta</taxon>
        <taxon>Pterygota</taxon>
        <taxon>Neoptera</taxon>
        <taxon>Endopterygota</taxon>
        <taxon>Hymenoptera</taxon>
        <taxon>Apocrita</taxon>
        <taxon>Proctotrupomorpha</taxon>
        <taxon>Chalcidoidea</taxon>
        <taxon>Agaonidae</taxon>
        <taxon>Agaoninae</taxon>
        <taxon>Ceratosolen</taxon>
    </lineage>
</organism>
<dbReference type="GO" id="GO:0005634">
    <property type="term" value="C:nucleus"/>
    <property type="evidence" value="ECO:0007669"/>
    <property type="project" value="UniProtKB-SubCell"/>
</dbReference>
<dbReference type="RefSeq" id="XP_011501281.1">
    <property type="nucleotide sequence ID" value="XM_011502979.1"/>
</dbReference>
<evidence type="ECO:0000259" key="6">
    <source>
        <dbReference type="Pfam" id="PF07807"/>
    </source>
</evidence>
<evidence type="ECO:0000259" key="7">
    <source>
        <dbReference type="Pfam" id="PF07808"/>
    </source>
</evidence>
<evidence type="ECO:0000256" key="4">
    <source>
        <dbReference type="ARBA" id="ARBA00023242"/>
    </source>
</evidence>
<feature type="compositionally biased region" description="Basic and acidic residues" evidence="5">
    <location>
        <begin position="348"/>
        <end position="357"/>
    </location>
</feature>
<evidence type="ECO:0000256" key="3">
    <source>
        <dbReference type="ARBA" id="ARBA00022737"/>
    </source>
</evidence>
<proteinExistence type="inferred from homology"/>
<evidence type="ECO:0000256" key="2">
    <source>
        <dbReference type="ARBA" id="ARBA00006660"/>
    </source>
</evidence>
<evidence type="ECO:0000313" key="9">
    <source>
        <dbReference type="RefSeq" id="XP_011501281.1"/>
    </source>
</evidence>
<dbReference type="KEGG" id="csol:105364942"/>
<protein>
    <submittedName>
        <fullName evidence="9">Protein Red</fullName>
    </submittedName>
</protein>